<dbReference type="SUPFAM" id="SSF47413">
    <property type="entry name" value="lambda repressor-like DNA-binding domains"/>
    <property type="match status" value="1"/>
</dbReference>
<evidence type="ECO:0000313" key="3">
    <source>
        <dbReference type="Proteomes" id="UP000470520"/>
    </source>
</evidence>
<reference evidence="2 3" key="1">
    <citation type="submission" date="2020-01" db="EMBL/GenBank/DDBJ databases">
        <title>Insect and environment-associated Actinomycetes.</title>
        <authorList>
            <person name="Currrie C."/>
            <person name="Chevrette M."/>
            <person name="Carlson C."/>
            <person name="Stubbendieck R."/>
            <person name="Wendt-Pienkowski E."/>
        </authorList>
    </citation>
    <scope>NUCLEOTIDE SEQUENCE [LARGE SCALE GENOMIC DNA]</scope>
    <source>
        <strain evidence="2 3">SID7754</strain>
    </source>
</reference>
<gene>
    <name evidence="2" type="ORF">G3I21_22360</name>
</gene>
<dbReference type="SMART" id="SM00530">
    <property type="entry name" value="HTH_XRE"/>
    <property type="match status" value="1"/>
</dbReference>
<evidence type="ECO:0000259" key="1">
    <source>
        <dbReference type="SMART" id="SM00530"/>
    </source>
</evidence>
<comment type="caution">
    <text evidence="2">The sequence shown here is derived from an EMBL/GenBank/DDBJ whole genome shotgun (WGS) entry which is preliminary data.</text>
</comment>
<dbReference type="InterPro" id="IPR010982">
    <property type="entry name" value="Lambda_DNA-bd_dom_sf"/>
</dbReference>
<protein>
    <submittedName>
        <fullName evidence="2">Helix-turn-helix domain-containing protein</fullName>
    </submittedName>
</protein>
<dbReference type="GO" id="GO:0003677">
    <property type="term" value="F:DNA binding"/>
    <property type="evidence" value="ECO:0007669"/>
    <property type="project" value="InterPro"/>
</dbReference>
<accession>A0A7K3QWU3</accession>
<dbReference type="EMBL" id="JAAGMR010000247">
    <property type="protein sequence ID" value="NEB94387.1"/>
    <property type="molecule type" value="Genomic_DNA"/>
</dbReference>
<feature type="domain" description="HTH cro/C1-type" evidence="1">
    <location>
        <begin position="18"/>
        <end position="73"/>
    </location>
</feature>
<evidence type="ECO:0000313" key="2">
    <source>
        <dbReference type="EMBL" id="NEB94387.1"/>
    </source>
</evidence>
<dbReference type="RefSeq" id="WP_164191551.1">
    <property type="nucleotide sequence ID" value="NZ_JAAGMR010000247.1"/>
</dbReference>
<name>A0A7K3QWU3_9ACTN</name>
<dbReference type="CDD" id="cd00093">
    <property type="entry name" value="HTH_XRE"/>
    <property type="match status" value="1"/>
</dbReference>
<dbReference type="InterPro" id="IPR001387">
    <property type="entry name" value="Cro/C1-type_HTH"/>
</dbReference>
<dbReference type="Pfam" id="PF13560">
    <property type="entry name" value="HTH_31"/>
    <property type="match status" value="1"/>
</dbReference>
<proteinExistence type="predicted"/>
<dbReference type="Gene3D" id="1.10.260.40">
    <property type="entry name" value="lambda repressor-like DNA-binding domains"/>
    <property type="match status" value="1"/>
</dbReference>
<sequence>MPAESSHAANSAAHIGHVIERVRRQARVSPEALAHRTGAALDHVADVLAGQRFPSRRFIITCARACGADPQVLLMVWEDEHDRRRTPPRSGSATYR</sequence>
<organism evidence="2 3">
    <name type="scientific">Streptomyces bauhiniae</name>
    <dbReference type="NCBI Taxonomy" id="2340725"/>
    <lineage>
        <taxon>Bacteria</taxon>
        <taxon>Bacillati</taxon>
        <taxon>Actinomycetota</taxon>
        <taxon>Actinomycetes</taxon>
        <taxon>Kitasatosporales</taxon>
        <taxon>Streptomycetaceae</taxon>
        <taxon>Streptomyces</taxon>
    </lineage>
</organism>
<dbReference type="AlphaFoldDB" id="A0A7K3QWU3"/>
<dbReference type="Proteomes" id="UP000470520">
    <property type="component" value="Unassembled WGS sequence"/>
</dbReference>